<feature type="domain" description="P-type ATPase A" evidence="10">
    <location>
        <begin position="451"/>
        <end position="512"/>
    </location>
</feature>
<evidence type="ECO:0000256" key="8">
    <source>
        <dbReference type="SAM" id="MobiDB-lite"/>
    </source>
</evidence>
<feature type="compositionally biased region" description="Basic and acidic residues" evidence="8">
    <location>
        <begin position="561"/>
        <end position="620"/>
    </location>
</feature>
<dbReference type="Gene3D" id="2.70.150.10">
    <property type="entry name" value="Calcium-transporting ATPase, cytoplasmic transduction domain A"/>
    <property type="match status" value="1"/>
</dbReference>
<evidence type="ECO:0000256" key="1">
    <source>
        <dbReference type="ARBA" id="ARBA00004141"/>
    </source>
</evidence>
<feature type="compositionally biased region" description="Basic and acidic residues" evidence="8">
    <location>
        <begin position="1661"/>
        <end position="1670"/>
    </location>
</feature>
<feature type="transmembrane region" description="Helical" evidence="9">
    <location>
        <begin position="761"/>
        <end position="786"/>
    </location>
</feature>
<evidence type="ECO:0000256" key="6">
    <source>
        <dbReference type="ARBA" id="ARBA00023136"/>
    </source>
</evidence>
<feature type="compositionally biased region" description="Low complexity" evidence="8">
    <location>
        <begin position="2555"/>
        <end position="2569"/>
    </location>
</feature>
<keyword evidence="3" id="KW-0479">Metal-binding</keyword>
<feature type="region of interest" description="Disordered" evidence="8">
    <location>
        <begin position="1641"/>
        <end position="1744"/>
    </location>
</feature>
<feature type="transmembrane region" description="Helical" evidence="9">
    <location>
        <begin position="12"/>
        <end position="37"/>
    </location>
</feature>
<dbReference type="PANTHER" id="PTHR24092:SF150">
    <property type="entry name" value="PHOSPHOLIPID-TRANSPORTING ATPASE"/>
    <property type="match status" value="1"/>
</dbReference>
<feature type="region of interest" description="Disordered" evidence="8">
    <location>
        <begin position="74"/>
        <end position="98"/>
    </location>
</feature>
<dbReference type="SUPFAM" id="SSF81653">
    <property type="entry name" value="Calcium ATPase, transduction domain A"/>
    <property type="match status" value="1"/>
</dbReference>
<reference evidence="13 14" key="1">
    <citation type="journal article" date="2017" name="Int. J. Parasitol.">
        <title>The genome of the protozoan parasite Cystoisospora suis and a reverse vaccinology approach to identify vaccine candidates.</title>
        <authorList>
            <person name="Palmieri N."/>
            <person name="Shrestha A."/>
            <person name="Ruttkowski B."/>
            <person name="Beck T."/>
            <person name="Vogl C."/>
            <person name="Tomley F."/>
            <person name="Blake D.P."/>
            <person name="Joachim A."/>
        </authorList>
    </citation>
    <scope>NUCLEOTIDE SEQUENCE [LARGE SCALE GENOMIC DNA]</scope>
    <source>
        <strain evidence="13 14">Wien I</strain>
    </source>
</reference>
<evidence type="ECO:0000259" key="10">
    <source>
        <dbReference type="Pfam" id="PF00122"/>
    </source>
</evidence>
<feature type="compositionally biased region" description="Gly residues" evidence="8">
    <location>
        <begin position="1977"/>
        <end position="1989"/>
    </location>
</feature>
<feature type="compositionally biased region" description="Basic and acidic residues" evidence="8">
    <location>
        <begin position="1030"/>
        <end position="1058"/>
    </location>
</feature>
<feature type="domain" description="P-type ATPase N-terminal" evidence="11">
    <location>
        <begin position="365"/>
        <end position="412"/>
    </location>
</feature>
<dbReference type="NCBIfam" id="TIGR01494">
    <property type="entry name" value="ATPase_P-type"/>
    <property type="match status" value="1"/>
</dbReference>
<feature type="domain" description="P-type ATPase C-terminal" evidence="12">
    <location>
        <begin position="2160"/>
        <end position="2263"/>
    </location>
</feature>
<evidence type="ECO:0000256" key="2">
    <source>
        <dbReference type="ARBA" id="ARBA00022692"/>
    </source>
</evidence>
<dbReference type="Pfam" id="PF16212">
    <property type="entry name" value="PhoLip_ATPase_C"/>
    <property type="match status" value="1"/>
</dbReference>
<feature type="compositionally biased region" description="Basic and acidic residues" evidence="8">
    <location>
        <begin position="1678"/>
        <end position="1688"/>
    </location>
</feature>
<feature type="compositionally biased region" description="Polar residues" evidence="8">
    <location>
        <begin position="2584"/>
        <end position="2595"/>
    </location>
</feature>
<dbReference type="GO" id="GO:0046872">
    <property type="term" value="F:metal ion binding"/>
    <property type="evidence" value="ECO:0007669"/>
    <property type="project" value="UniProtKB-KW"/>
</dbReference>
<feature type="compositionally biased region" description="Pro residues" evidence="8">
    <location>
        <begin position="1728"/>
        <end position="1739"/>
    </location>
</feature>
<feature type="compositionally biased region" description="Basic and acidic residues" evidence="8">
    <location>
        <begin position="1142"/>
        <end position="1158"/>
    </location>
</feature>
<dbReference type="InterPro" id="IPR023299">
    <property type="entry name" value="ATPase_P-typ_cyto_dom_N"/>
</dbReference>
<keyword evidence="5 9" id="KW-1133">Transmembrane helix</keyword>
<dbReference type="Proteomes" id="UP000221165">
    <property type="component" value="Unassembled WGS sequence"/>
</dbReference>
<feature type="region of interest" description="Disordered" evidence="8">
    <location>
        <begin position="225"/>
        <end position="307"/>
    </location>
</feature>
<dbReference type="Pfam" id="PF16209">
    <property type="entry name" value="PhoLip_ATPase_N"/>
    <property type="match status" value="1"/>
</dbReference>
<feature type="transmembrane region" description="Helical" evidence="9">
    <location>
        <begin position="2380"/>
        <end position="2399"/>
    </location>
</feature>
<feature type="transmembrane region" description="Helical" evidence="9">
    <location>
        <begin position="2406"/>
        <end position="2428"/>
    </location>
</feature>
<evidence type="ECO:0000259" key="11">
    <source>
        <dbReference type="Pfam" id="PF16209"/>
    </source>
</evidence>
<dbReference type="InterPro" id="IPR001757">
    <property type="entry name" value="P_typ_ATPase"/>
</dbReference>
<feature type="transmembrane region" description="Helical" evidence="9">
    <location>
        <begin position="719"/>
        <end position="741"/>
    </location>
</feature>
<organism evidence="13 14">
    <name type="scientific">Cystoisospora suis</name>
    <dbReference type="NCBI Taxonomy" id="483139"/>
    <lineage>
        <taxon>Eukaryota</taxon>
        <taxon>Sar</taxon>
        <taxon>Alveolata</taxon>
        <taxon>Apicomplexa</taxon>
        <taxon>Conoidasida</taxon>
        <taxon>Coccidia</taxon>
        <taxon>Eucoccidiorida</taxon>
        <taxon>Eimeriorina</taxon>
        <taxon>Sarcocystidae</taxon>
        <taxon>Cystoisospora</taxon>
    </lineage>
</organism>
<feature type="compositionally biased region" description="Basic and acidic residues" evidence="8">
    <location>
        <begin position="630"/>
        <end position="640"/>
    </location>
</feature>
<dbReference type="GO" id="GO:0005524">
    <property type="term" value="F:ATP binding"/>
    <property type="evidence" value="ECO:0007669"/>
    <property type="project" value="InterPro"/>
</dbReference>
<dbReference type="InterPro" id="IPR059000">
    <property type="entry name" value="ATPase_P-type_domA"/>
</dbReference>
<keyword evidence="7" id="KW-0175">Coiled coil</keyword>
<comment type="caution">
    <text evidence="13">The sequence shown here is derived from an EMBL/GenBank/DDBJ whole genome shotgun (WGS) entry which is preliminary data.</text>
</comment>
<feature type="region of interest" description="Disordered" evidence="8">
    <location>
        <begin position="112"/>
        <end position="186"/>
    </location>
</feature>
<feature type="transmembrane region" description="Helical" evidence="9">
    <location>
        <begin position="2189"/>
        <end position="2208"/>
    </location>
</feature>
<evidence type="ECO:0000313" key="13">
    <source>
        <dbReference type="EMBL" id="PHJ23489.1"/>
    </source>
</evidence>
<dbReference type="SUPFAM" id="SSF81660">
    <property type="entry name" value="Metal cation-transporting ATPase, ATP-binding domain N"/>
    <property type="match status" value="1"/>
</dbReference>
<feature type="compositionally biased region" description="Basic and acidic residues" evidence="8">
    <location>
        <begin position="150"/>
        <end position="171"/>
    </location>
</feature>
<dbReference type="GO" id="GO:0005886">
    <property type="term" value="C:plasma membrane"/>
    <property type="evidence" value="ECO:0007669"/>
    <property type="project" value="TreeGrafter"/>
</dbReference>
<dbReference type="GO" id="GO:0016887">
    <property type="term" value="F:ATP hydrolysis activity"/>
    <property type="evidence" value="ECO:0007669"/>
    <property type="project" value="InterPro"/>
</dbReference>
<feature type="compositionally biased region" description="Basic and acidic residues" evidence="8">
    <location>
        <begin position="2004"/>
        <end position="2029"/>
    </location>
</feature>
<name>A0A2C6L5N0_9APIC</name>
<feature type="transmembrane region" description="Helical" evidence="9">
    <location>
        <begin position="2455"/>
        <end position="2476"/>
    </location>
</feature>
<feature type="region of interest" description="Disordered" evidence="8">
    <location>
        <begin position="561"/>
        <end position="659"/>
    </location>
</feature>
<sequence length="2595" mass="289372">MLYIYVSLWSSAFFFFLLRRTFFCIFVSTMITAYEFVKAWYDKRQQKKAKSIYVVSNYDAQTDAALARGVLRRGAGGGGGGEERKASSRFHHQSHHPSFLGVSTLNDNGVMSPIPVRLSSSDPDRKKRLEEEEENKNYLLSPAGSSVIPLDEHHKKKDGKDEEISSCDRRGGCHSSSSFFHQSMKETGVIECGGREEGGGGERDTMLSHPVAQSFHDEVHLESPLPSVTRQESYPSPSRPSPPRLLSGTTDRHSSSSFSPEKPSHTGEEKKKEEKNSNHEEDDQNGEDDEVTKHTLPSPPCSASFPSKKKKKVFSLHHLLSKGTFLSRRERGCEGGEIEGSRFYNPSGDYEDTRVSFLEGHRGKGNGVRTAKYSVWSFLPLVLLYQVERLSNCYFLLCAFLQMVREISPTGGVPVKLVSVGIIFGISIIKEFFEDLGRHRSDKRENGALIHVFEKGVLKEKKWKDVVPGDVVKVTAGEYFPADLVLLNCSHEFGICSVETKNVDGESNVKSKFAIPQVLQYFRNDQEAGTTKIEVICEPPNDDLTKFTGKILVPPLYYHQEKSKEEEDKEDEVGQRNVIEDDHESGEGRDGGDWKGQEEEGQKSCGEDKRRRDSRGERGRGRQPQQQKSQDGEGTKDQNGCRRTSNSSSSSSYVAPDEPREEIPLSYKQLLLRGTSVVETQWVYGLVVYCGHHTRLMKNGSVEARQKWSRLEKIYNNHVILLVIIQVLSVIILCAYGIPWLEVTGYNSYYLDFDEDKGSAYYFAVNFGTSFLHMSGFVPMDLYMLWELSRMLHGLFIYFDRLLVSPENQVRSSSHASHLVEEMGSITHIYSDKTGTLTKNVMQLQCIGLGTTNEFGLDEWCRTKSDAVTRDADHRASLHQLRTGTERFRSASASKTAIEGEDSVFSSSCCGYQESATSGSAAGELPFENTPSFLPMREKKKHFFLCQDSGPYVSLNRDEIASFLENLNPEARTRFGYFLLVLGLCHTVLVRSSSSAGSLTTEEDGEDGDSTVDDLGKQRQTNAKKKKMKRNDDTSHKVFSGGERRMRGREKGDQEEKVSFLKRGQSLLCWSRFCSNRRGKVDDEKAGRKRLLATPTFLQASRNDEKKTKDDVEEEMKNLYEAEKDEKEKDGVVMNGQISNMRKNDEGRDETANRKKEAEEDGSEKKRLKAGSTLFRPTKKWRDQASGLFFRNYNEKERNEYHYDAASPDELALVSTARYLGLEFSSRPSLLEVEVNFTSTIISEVFLTPSQANAVRRCFLPKNSKSHPQRPDKRTTAGGGDALNSSVLPVLPGSDAGAVVVVGAGVHTPEKDDKGQEQDKKGSCNHTENQLTNGDGEKGYTQTFSSSCFHDEDDAVPVITYGLLDVLEFDFVRKRMSVITRCPYTGQILLLTKGADTSMMQVAASGQDQQLDAIEAQLRDFSSSGLRTLVMGYRILEEAEYNAFHRAFVQAQQLIGDGADQDEAVREAVCSVEVNLIIVGCTGIEDKLQDEVEDVIKDMKDAGIALWVLTGDKLETAINIGYSTNLLHQNCYNAIIDGETSQDVCDQIERHQGNCNVGRLIGRRSRRRPRRDKKAGGGGGGETGGKDKTMCAPFFCRGRRSRSRKRSGSIWWDEIAWKELGLSPAEDVQLQQLLEEQMRQLEEHASDEERQAGGDRPYGLGRRERDRGREEEGETDDERSQERKRSEDLPPPLVLRDSSIRITVTDEAASTPRSVYGPSQSGGDPSSHPYPPSPSPPVLPLKHSVSSGPCVVNVVPPSSILVDNTPRGQLPPCHHASLSQPFSHRKSKRETEFLPGGRRHSHSLLRDQPPRQGEVALNGEESNSFSYHYIKGEGSGGLGGCSLEIPKTGRPGGGQLLYHPRPHNTDSHASLLSTTTHKSSLDVPLPAELGERRCISSSPRRSRGSVPEGVPIITREDLEKQIKEAYVERRSRLRNSILPVLPLVRKKVDSTFVKANRVIEKNALAAELGAGDSLSGVYGGGGGTGGKKGTPGASDMGEDVENDMPTRRGERNEQEESDMNEKGDREEGRSFSSSSSRTDRREASTRGKEGGGKGRGSFAQQVNFLEYSEFCITITGAALQKVVENHYLQFKFYCLCRHAAALIACRVTPKQKALLVKQNSAFNPRGTSLAIGDGANDVPMILAADVGVGVVGKEGLQATRSADFAVGEFRMLRRLLFVHGRESLRRNAVLVYLCVFVNVVTCLTQFLFNFISGNSGVGAFNQGSRQTINVPFIWIPIILYAVLDRQLPYEILERNPPLYYALPSHMWPFGTSRWVSEFRDWLDLLVNLPLSYMRRALLYCFRYCPKTFWKIDFAAFSLNSWLQRSRQPLRLRSYGLHCLLLWLLFSLWVSCVLVFCVPWTETGAWTPWNGVDLGFPTIGYHTYSQYVQLLFITTVYLVISSLQNTWTVLQVAAFLILLLLAILGFYLYTITPVKTDVFFGKLVGSFVMAHVTSSYYLGFILNNLLALAPLWLAICFSITRFPTAENLVAEQIKAGKYRGLPEKATPAPGEEVAYVVPQNVEKEEEYTGFAFASDAPFYMLVPGLRRLWEAVTHATGGEKSSSSTGASSPGKEEPAKRMDGGSGNHPSSNHECVSS</sequence>
<evidence type="ECO:0000259" key="12">
    <source>
        <dbReference type="Pfam" id="PF16212"/>
    </source>
</evidence>
<evidence type="ECO:0000313" key="14">
    <source>
        <dbReference type="Proteomes" id="UP000221165"/>
    </source>
</evidence>
<feature type="compositionally biased region" description="Polar residues" evidence="8">
    <location>
        <begin position="1324"/>
        <end position="1333"/>
    </location>
</feature>
<dbReference type="EMBL" id="MIGC01001099">
    <property type="protein sequence ID" value="PHJ23489.1"/>
    <property type="molecule type" value="Genomic_DNA"/>
</dbReference>
<gene>
    <name evidence="13" type="ORF">CSUI_002668</name>
</gene>
<dbReference type="InterPro" id="IPR023214">
    <property type="entry name" value="HAD_sf"/>
</dbReference>
<feature type="transmembrane region" description="Helical" evidence="9">
    <location>
        <begin position="2334"/>
        <end position="2360"/>
    </location>
</feature>
<feature type="region of interest" description="Disordered" evidence="8">
    <location>
        <begin position="1777"/>
        <end position="1806"/>
    </location>
</feature>
<feature type="compositionally biased region" description="Basic and acidic residues" evidence="8">
    <location>
        <begin position="262"/>
        <end position="279"/>
    </location>
</feature>
<dbReference type="OrthoDB" id="377733at2759"/>
<evidence type="ECO:0000256" key="7">
    <source>
        <dbReference type="SAM" id="Coils"/>
    </source>
</evidence>
<evidence type="ECO:0000256" key="4">
    <source>
        <dbReference type="ARBA" id="ARBA00022842"/>
    </source>
</evidence>
<dbReference type="Pfam" id="PF00122">
    <property type="entry name" value="E1-E2_ATPase"/>
    <property type="match status" value="1"/>
</dbReference>
<dbReference type="Gene3D" id="3.40.1110.10">
    <property type="entry name" value="Calcium-transporting ATPase, cytoplasmic domain N"/>
    <property type="match status" value="2"/>
</dbReference>
<feature type="compositionally biased region" description="Basic and acidic residues" evidence="8">
    <location>
        <begin position="1641"/>
        <end position="1653"/>
    </location>
</feature>
<feature type="compositionally biased region" description="Basic and acidic residues" evidence="8">
    <location>
        <begin position="1308"/>
        <end position="1322"/>
    </location>
</feature>
<comment type="subcellular location">
    <subcellularLocation>
        <location evidence="1">Membrane</location>
        <topology evidence="1">Multi-pass membrane protein</topology>
    </subcellularLocation>
</comment>
<dbReference type="PANTHER" id="PTHR24092">
    <property type="entry name" value="PROBABLE PHOSPHOLIPID-TRANSPORTING ATPASE"/>
    <property type="match status" value="1"/>
</dbReference>
<feature type="region of interest" description="Disordered" evidence="8">
    <location>
        <begin position="1971"/>
        <end position="2055"/>
    </location>
</feature>
<accession>A0A2C6L5N0</accession>
<dbReference type="VEuPathDB" id="ToxoDB:CSUI_002668"/>
<feature type="compositionally biased region" description="Basic and acidic residues" evidence="8">
    <location>
        <begin position="2570"/>
        <end position="2579"/>
    </location>
</feature>
<dbReference type="GeneID" id="94426078"/>
<dbReference type="Pfam" id="PF13246">
    <property type="entry name" value="Cation_ATPase"/>
    <property type="match status" value="1"/>
</dbReference>
<dbReference type="SUPFAM" id="SSF56784">
    <property type="entry name" value="HAD-like"/>
    <property type="match status" value="1"/>
</dbReference>
<protein>
    <submittedName>
        <fullName evidence="13">Proton atpase</fullName>
    </submittedName>
</protein>
<dbReference type="PROSITE" id="PS00154">
    <property type="entry name" value="ATPASE_E1_E2"/>
    <property type="match status" value="1"/>
</dbReference>
<feature type="compositionally biased region" description="Acidic residues" evidence="8">
    <location>
        <begin position="280"/>
        <end position="290"/>
    </location>
</feature>
<feature type="coiled-coil region" evidence="7">
    <location>
        <begin position="1102"/>
        <end position="1129"/>
    </location>
</feature>
<evidence type="ECO:0000256" key="9">
    <source>
        <dbReference type="SAM" id="Phobius"/>
    </source>
</evidence>
<keyword evidence="6 9" id="KW-0472">Membrane</keyword>
<dbReference type="InterPro" id="IPR023298">
    <property type="entry name" value="ATPase_P-typ_TM_dom_sf"/>
</dbReference>
<feature type="compositionally biased region" description="Acidic residues" evidence="8">
    <location>
        <begin position="1001"/>
        <end position="1012"/>
    </location>
</feature>
<feature type="region of interest" description="Disordered" evidence="8">
    <location>
        <begin position="2555"/>
        <end position="2595"/>
    </location>
</feature>
<feature type="compositionally biased region" description="Basic and acidic residues" evidence="8">
    <location>
        <begin position="2037"/>
        <end position="2052"/>
    </location>
</feature>
<feature type="region of interest" description="Disordered" evidence="8">
    <location>
        <begin position="996"/>
        <end position="1058"/>
    </location>
</feature>
<feature type="compositionally biased region" description="Basic residues" evidence="8">
    <location>
        <begin position="1561"/>
        <end position="1573"/>
    </location>
</feature>
<dbReference type="GO" id="GO:0045332">
    <property type="term" value="P:phospholipid translocation"/>
    <property type="evidence" value="ECO:0007669"/>
    <property type="project" value="TreeGrafter"/>
</dbReference>
<keyword evidence="2 9" id="KW-0812">Transmembrane</keyword>
<evidence type="ECO:0000256" key="5">
    <source>
        <dbReference type="ARBA" id="ARBA00022989"/>
    </source>
</evidence>
<dbReference type="Gene3D" id="3.40.50.1000">
    <property type="entry name" value="HAD superfamily/HAD-like"/>
    <property type="match status" value="3"/>
</dbReference>
<dbReference type="InterPro" id="IPR032630">
    <property type="entry name" value="P_typ_ATPase_c"/>
</dbReference>
<dbReference type="InterPro" id="IPR032631">
    <property type="entry name" value="P-type_ATPase_N"/>
</dbReference>
<keyword evidence="14" id="KW-1185">Reference proteome</keyword>
<dbReference type="InterPro" id="IPR018303">
    <property type="entry name" value="ATPase_P-typ_P_site"/>
</dbReference>
<feature type="compositionally biased region" description="Polar residues" evidence="8">
    <location>
        <begin position="1711"/>
        <end position="1724"/>
    </location>
</feature>
<feature type="region of interest" description="Disordered" evidence="8">
    <location>
        <begin position="1559"/>
        <end position="1590"/>
    </location>
</feature>
<dbReference type="InterPro" id="IPR036412">
    <property type="entry name" value="HAD-like_sf"/>
</dbReference>
<dbReference type="InterPro" id="IPR008250">
    <property type="entry name" value="ATPase_P-typ_transduc_dom_A_sf"/>
</dbReference>
<feature type="region of interest" description="Disordered" evidence="8">
    <location>
        <begin position="1307"/>
        <end position="1338"/>
    </location>
</feature>
<dbReference type="SUPFAM" id="SSF81665">
    <property type="entry name" value="Calcium ATPase, transmembrane domain M"/>
    <property type="match status" value="1"/>
</dbReference>
<feature type="region of interest" description="Disordered" evidence="8">
    <location>
        <begin position="1260"/>
        <end position="1286"/>
    </location>
</feature>
<proteinExistence type="predicted"/>
<evidence type="ECO:0000256" key="3">
    <source>
        <dbReference type="ARBA" id="ARBA00022723"/>
    </source>
</evidence>
<feature type="region of interest" description="Disordered" evidence="8">
    <location>
        <begin position="1134"/>
        <end position="1167"/>
    </location>
</feature>
<keyword evidence="4" id="KW-0460">Magnesium</keyword>
<dbReference type="GO" id="GO:0140326">
    <property type="term" value="F:ATPase-coupled intramembrane lipid transporter activity"/>
    <property type="evidence" value="ECO:0007669"/>
    <property type="project" value="TreeGrafter"/>
</dbReference>
<dbReference type="RefSeq" id="XP_067925164.1">
    <property type="nucleotide sequence ID" value="XM_068062867.1"/>
</dbReference>